<evidence type="ECO:0000313" key="1">
    <source>
        <dbReference type="EMBL" id="SPW31300.1"/>
    </source>
</evidence>
<comment type="caution">
    <text evidence="1">The sequence shown here is derived from an EMBL/GenBank/DDBJ whole genome shotgun (WGS) entry which is preliminary data.</text>
</comment>
<dbReference type="RefSeq" id="WP_005526951.1">
    <property type="nucleotide sequence ID" value="NZ_CP050134.2"/>
</dbReference>
<dbReference type="Proteomes" id="UP000249886">
    <property type="component" value="Unassembled WGS sequence"/>
</dbReference>
<name>A0A448TF58_9CORY</name>
<protein>
    <submittedName>
        <fullName evidence="1">Uncharacterized protein</fullName>
    </submittedName>
</protein>
<proteinExistence type="predicted"/>
<accession>A0A448TF58</accession>
<organism evidence="1 2">
    <name type="scientific">Corynebacterium matruchotii</name>
    <dbReference type="NCBI Taxonomy" id="43768"/>
    <lineage>
        <taxon>Bacteria</taxon>
        <taxon>Bacillati</taxon>
        <taxon>Actinomycetota</taxon>
        <taxon>Actinomycetes</taxon>
        <taxon>Mycobacteriales</taxon>
        <taxon>Corynebacteriaceae</taxon>
        <taxon>Corynebacterium</taxon>
    </lineage>
</organism>
<dbReference type="AlphaFoldDB" id="A0A448TF58"/>
<evidence type="ECO:0000313" key="2">
    <source>
        <dbReference type="Proteomes" id="UP000249886"/>
    </source>
</evidence>
<dbReference type="EMBL" id="UARK01000031">
    <property type="protein sequence ID" value="SPW31300.1"/>
    <property type="molecule type" value="Genomic_DNA"/>
</dbReference>
<reference evidence="1 2" key="1">
    <citation type="submission" date="2018-06" db="EMBL/GenBank/DDBJ databases">
        <authorList>
            <consortium name="Pathogen Informatics"/>
            <person name="Doyle S."/>
        </authorList>
    </citation>
    <scope>NUCLEOTIDE SEQUENCE [LARGE SCALE GENOMIC DNA]</scope>
    <source>
        <strain evidence="1 2">NCTC10254</strain>
    </source>
</reference>
<gene>
    <name evidence="1" type="ORF">NCTC10254_02050</name>
</gene>
<dbReference type="GeneID" id="84575123"/>
<sequence>MFDYVFPQELEDAIDAATAKFGPIECAKKFLFYFMAESGVHDGEVWDCLAELSESSYSDPQYIAKVEQLTDKYSEDAYSDERREPAEITLVVNISVMEGIYDGLKAPIEEFPYNACCDAVNNDWDFDRITESIKKL</sequence>